<dbReference type="Proteomes" id="UP000324222">
    <property type="component" value="Unassembled WGS sequence"/>
</dbReference>
<evidence type="ECO:0000313" key="1">
    <source>
        <dbReference type="EMBL" id="MPC28191.1"/>
    </source>
</evidence>
<comment type="caution">
    <text evidence="1">The sequence shown here is derived from an EMBL/GenBank/DDBJ whole genome shotgun (WGS) entry which is preliminary data.</text>
</comment>
<keyword evidence="2" id="KW-1185">Reference proteome</keyword>
<protein>
    <submittedName>
        <fullName evidence="1">Uncharacterized protein</fullName>
    </submittedName>
</protein>
<evidence type="ECO:0000313" key="2">
    <source>
        <dbReference type="Proteomes" id="UP000324222"/>
    </source>
</evidence>
<gene>
    <name evidence="1" type="ORF">E2C01_021387</name>
</gene>
<organism evidence="1 2">
    <name type="scientific">Portunus trituberculatus</name>
    <name type="common">Swimming crab</name>
    <name type="synonym">Neptunus trituberculatus</name>
    <dbReference type="NCBI Taxonomy" id="210409"/>
    <lineage>
        <taxon>Eukaryota</taxon>
        <taxon>Metazoa</taxon>
        <taxon>Ecdysozoa</taxon>
        <taxon>Arthropoda</taxon>
        <taxon>Crustacea</taxon>
        <taxon>Multicrustacea</taxon>
        <taxon>Malacostraca</taxon>
        <taxon>Eumalacostraca</taxon>
        <taxon>Eucarida</taxon>
        <taxon>Decapoda</taxon>
        <taxon>Pleocyemata</taxon>
        <taxon>Brachyura</taxon>
        <taxon>Eubrachyura</taxon>
        <taxon>Portunoidea</taxon>
        <taxon>Portunidae</taxon>
        <taxon>Portuninae</taxon>
        <taxon>Portunus</taxon>
    </lineage>
</organism>
<name>A0A5B7E2H2_PORTR</name>
<proteinExistence type="predicted"/>
<sequence length="80" mass="9012">MLSGMSKEIGRTYYVTIRRVHYMAEETGFRDALCINADLVLNITPSRVLCDAAWLLQLLDSSVTPSFGKLLVKVCDVDTW</sequence>
<dbReference type="EMBL" id="VSRR010001871">
    <property type="protein sequence ID" value="MPC28191.1"/>
    <property type="molecule type" value="Genomic_DNA"/>
</dbReference>
<dbReference type="AlphaFoldDB" id="A0A5B7E2H2"/>
<accession>A0A5B7E2H2</accession>
<reference evidence="1 2" key="1">
    <citation type="submission" date="2019-05" db="EMBL/GenBank/DDBJ databases">
        <title>Another draft genome of Portunus trituberculatus and its Hox gene families provides insights of decapod evolution.</title>
        <authorList>
            <person name="Jeong J.-H."/>
            <person name="Song I."/>
            <person name="Kim S."/>
            <person name="Choi T."/>
            <person name="Kim D."/>
            <person name="Ryu S."/>
            <person name="Kim W."/>
        </authorList>
    </citation>
    <scope>NUCLEOTIDE SEQUENCE [LARGE SCALE GENOMIC DNA]</scope>
    <source>
        <tissue evidence="1">Muscle</tissue>
    </source>
</reference>